<comment type="caution">
    <text evidence="1">The sequence shown here is derived from an EMBL/GenBank/DDBJ whole genome shotgun (WGS) entry which is preliminary data.</text>
</comment>
<dbReference type="EMBL" id="WMKA01000038">
    <property type="protein sequence ID" value="MTG90123.1"/>
    <property type="molecule type" value="Genomic_DNA"/>
</dbReference>
<gene>
    <name evidence="1" type="ORF">GJV82_14380</name>
</gene>
<dbReference type="AlphaFoldDB" id="A0A6N7ZLH5"/>
<protein>
    <recommendedName>
        <fullName evidence="3">Ribbon-helix-helix protein CopG domain-containing protein</fullName>
    </recommendedName>
</protein>
<sequence>MGKRGPKPQGPRERIEAAVPPRLAEVIDAAAAESPYKTRNDFLVALFADAFNQPDLKPKPTRPEVLDIPA</sequence>
<proteinExistence type="predicted"/>
<dbReference type="RefSeq" id="WP_155099707.1">
    <property type="nucleotide sequence ID" value="NZ_WMKA01000038.1"/>
</dbReference>
<evidence type="ECO:0000313" key="1">
    <source>
        <dbReference type="EMBL" id="MTG90123.1"/>
    </source>
</evidence>
<organism evidence="1 2">
    <name type="scientific">Cellulosimicrobium composti</name>
    <dbReference type="NCBI Taxonomy" id="2672572"/>
    <lineage>
        <taxon>Bacteria</taxon>
        <taxon>Bacillati</taxon>
        <taxon>Actinomycetota</taxon>
        <taxon>Actinomycetes</taxon>
        <taxon>Micrococcales</taxon>
        <taxon>Promicromonosporaceae</taxon>
        <taxon>Cellulosimicrobium</taxon>
    </lineage>
</organism>
<reference evidence="1 2" key="1">
    <citation type="submission" date="2019-11" db="EMBL/GenBank/DDBJ databases">
        <title>Cellulosimicrobium composti sp. nov. isolated from a compost.</title>
        <authorList>
            <person name="Yang Y."/>
        </authorList>
    </citation>
    <scope>NUCLEOTIDE SEQUENCE [LARGE SCALE GENOMIC DNA]</scope>
    <source>
        <strain evidence="1 2">BIT-GX5</strain>
    </source>
</reference>
<dbReference type="Proteomes" id="UP000440668">
    <property type="component" value="Unassembled WGS sequence"/>
</dbReference>
<name>A0A6N7ZLH5_9MICO</name>
<accession>A0A6N7ZLH5</accession>
<evidence type="ECO:0000313" key="2">
    <source>
        <dbReference type="Proteomes" id="UP000440668"/>
    </source>
</evidence>
<evidence type="ECO:0008006" key="3">
    <source>
        <dbReference type="Google" id="ProtNLM"/>
    </source>
</evidence>